<dbReference type="AlphaFoldDB" id="A0A6P6QT48"/>
<feature type="compositionally biased region" description="Low complexity" evidence="10">
    <location>
        <begin position="424"/>
        <end position="437"/>
    </location>
</feature>
<dbReference type="PANTHER" id="PTHR11849">
    <property type="entry name" value="ETS"/>
    <property type="match status" value="1"/>
</dbReference>
<reference evidence="13 14" key="1">
    <citation type="submission" date="2025-04" db="UniProtKB">
        <authorList>
            <consortium name="RefSeq"/>
        </authorList>
    </citation>
    <scope>IDENTIFICATION</scope>
    <source>
        <strain evidence="13 14">Wakin</strain>
        <tissue evidence="13 14">Muscle</tissue>
    </source>
</reference>
<dbReference type="InterPro" id="IPR036390">
    <property type="entry name" value="WH_DNA-bd_sf"/>
</dbReference>
<sequence length="437" mass="47517">MEVSVHDKTIEAAEALLHMDSPSSLQGDRSTEELLSEVEVEVRTEDMGPVAKDIVVLQENDLLKKKKRAGRKSRTPGSFCDGSLDMVYKRKSKESKGSTTYLWEFLLDLLQDKETCPKYIKWTQKEKGIFKLVDSKAVSKLWGRHKNKPDMNYETMGRALRYYYQRGILSKVEGQRLVYQFKEMPKDIVFIDDDNMDDSIDEGKREFPAASNRSNSKGKGTPVSPSTTVPKIINLTSGQDAFMTVQQSPDNIATAPGTVRLAMQVPVLMTTQGQKISTVTVNSPTVRSPILTAANSVTGGNNTGKVVYQAVPTLVPAQGQSGERITLQLITLPTMPGKPGTPITLSTLSPVTVPTSNAQVLKLTVPSNISTTASTAPATVVTSQPGVTVVPNAQPAMSLQDVTIIKVETPEVSLDQTVNMAAENTPSTQTNPTTTQS</sequence>
<evidence type="ECO:0000259" key="11">
    <source>
        <dbReference type="PROSITE" id="PS50061"/>
    </source>
</evidence>
<keyword evidence="6" id="KW-0010">Activator</keyword>
<dbReference type="InterPro" id="IPR046328">
    <property type="entry name" value="ETS_fam"/>
</dbReference>
<gene>
    <name evidence="13 14" type="primary">LOC113114062</name>
</gene>
<evidence type="ECO:0000256" key="8">
    <source>
        <dbReference type="ARBA" id="ARBA00023242"/>
    </source>
</evidence>
<dbReference type="PANTHER" id="PTHR11849:SF10">
    <property type="entry name" value="ETS-RELATED TRANSCRIPTION FACTOR ELF-2"/>
    <property type="match status" value="1"/>
</dbReference>
<evidence type="ECO:0000256" key="10">
    <source>
        <dbReference type="SAM" id="MobiDB-lite"/>
    </source>
</evidence>
<evidence type="ECO:0000256" key="7">
    <source>
        <dbReference type="ARBA" id="ARBA00023163"/>
    </source>
</evidence>
<evidence type="ECO:0000256" key="3">
    <source>
        <dbReference type="ARBA" id="ARBA00022553"/>
    </source>
</evidence>
<protein>
    <submittedName>
        <fullName evidence="13">ETS-related transcription factor Elf-2-like isoform X3</fullName>
    </submittedName>
    <submittedName>
        <fullName evidence="14">ETS-related transcription factor Elf-2-like isoform X4</fullName>
    </submittedName>
</protein>
<keyword evidence="7" id="KW-0804">Transcription</keyword>
<dbReference type="GeneID" id="113114062"/>
<dbReference type="PROSITE" id="PS00346">
    <property type="entry name" value="ETS_DOMAIN_2"/>
    <property type="match status" value="1"/>
</dbReference>
<keyword evidence="8 9" id="KW-0539">Nucleus</keyword>
<feature type="domain" description="ETS" evidence="11">
    <location>
        <begin position="100"/>
        <end position="182"/>
    </location>
</feature>
<comment type="subcellular location">
    <subcellularLocation>
        <location evidence="1 9">Nucleus</location>
    </subcellularLocation>
</comment>
<dbReference type="GO" id="GO:0045893">
    <property type="term" value="P:positive regulation of DNA-templated transcription"/>
    <property type="evidence" value="ECO:0007669"/>
    <property type="project" value="UniProtKB-ARBA"/>
</dbReference>
<dbReference type="RefSeq" id="XP_026136567.1">
    <property type="nucleotide sequence ID" value="XM_026280782.1"/>
</dbReference>
<dbReference type="GO" id="GO:0005634">
    <property type="term" value="C:nucleus"/>
    <property type="evidence" value="ECO:0007669"/>
    <property type="project" value="UniProtKB-SubCell"/>
</dbReference>
<keyword evidence="4" id="KW-0805">Transcription regulation</keyword>
<evidence type="ECO:0000256" key="1">
    <source>
        <dbReference type="ARBA" id="ARBA00004123"/>
    </source>
</evidence>
<dbReference type="InterPro" id="IPR000418">
    <property type="entry name" value="Ets_dom"/>
</dbReference>
<evidence type="ECO:0000256" key="9">
    <source>
        <dbReference type="RuleBase" id="RU004019"/>
    </source>
</evidence>
<dbReference type="SMART" id="SM00413">
    <property type="entry name" value="ETS"/>
    <property type="match status" value="1"/>
</dbReference>
<keyword evidence="5 9" id="KW-0238">DNA-binding</keyword>
<dbReference type="FunFam" id="1.10.10.10:FF:000066">
    <property type="entry name" value="ETS-related transcription factor Elf-2 isoform X1"/>
    <property type="match status" value="1"/>
</dbReference>
<dbReference type="GO" id="GO:0043565">
    <property type="term" value="F:sequence-specific DNA binding"/>
    <property type="evidence" value="ECO:0007669"/>
    <property type="project" value="InterPro"/>
</dbReference>
<feature type="compositionally biased region" description="Polar residues" evidence="10">
    <location>
        <begin position="211"/>
        <end position="229"/>
    </location>
</feature>
<keyword evidence="12" id="KW-1185">Reference proteome</keyword>
<evidence type="ECO:0000256" key="5">
    <source>
        <dbReference type="ARBA" id="ARBA00023125"/>
    </source>
</evidence>
<evidence type="ECO:0000313" key="13">
    <source>
        <dbReference type="RefSeq" id="XP_026136567.1"/>
    </source>
</evidence>
<dbReference type="Proteomes" id="UP000515129">
    <property type="component" value="Chromosome 14"/>
</dbReference>
<dbReference type="PROSITE" id="PS50061">
    <property type="entry name" value="ETS_DOMAIN_3"/>
    <property type="match status" value="1"/>
</dbReference>
<comment type="similarity">
    <text evidence="2 9">Belongs to the ETS family.</text>
</comment>
<dbReference type="RefSeq" id="XP_026136568.1">
    <property type="nucleotide sequence ID" value="XM_026280783.1"/>
</dbReference>
<dbReference type="Gene3D" id="1.10.10.10">
    <property type="entry name" value="Winged helix-like DNA-binding domain superfamily/Winged helix DNA-binding domain"/>
    <property type="match status" value="1"/>
</dbReference>
<feature type="region of interest" description="Disordered" evidence="10">
    <location>
        <begin position="200"/>
        <end position="229"/>
    </location>
</feature>
<dbReference type="Pfam" id="PF00178">
    <property type="entry name" value="Ets"/>
    <property type="match status" value="1"/>
</dbReference>
<keyword evidence="3" id="KW-0597">Phosphoprotein</keyword>
<organism evidence="12 14">
    <name type="scientific">Carassius auratus</name>
    <name type="common">Goldfish</name>
    <dbReference type="NCBI Taxonomy" id="7957"/>
    <lineage>
        <taxon>Eukaryota</taxon>
        <taxon>Metazoa</taxon>
        <taxon>Chordata</taxon>
        <taxon>Craniata</taxon>
        <taxon>Vertebrata</taxon>
        <taxon>Euteleostomi</taxon>
        <taxon>Actinopterygii</taxon>
        <taxon>Neopterygii</taxon>
        <taxon>Teleostei</taxon>
        <taxon>Ostariophysi</taxon>
        <taxon>Cypriniformes</taxon>
        <taxon>Cyprinidae</taxon>
        <taxon>Cyprininae</taxon>
        <taxon>Carassius</taxon>
    </lineage>
</organism>
<dbReference type="GO" id="GO:0030154">
    <property type="term" value="P:cell differentiation"/>
    <property type="evidence" value="ECO:0007669"/>
    <property type="project" value="TreeGrafter"/>
</dbReference>
<evidence type="ECO:0000256" key="6">
    <source>
        <dbReference type="ARBA" id="ARBA00023159"/>
    </source>
</evidence>
<dbReference type="SUPFAM" id="SSF46785">
    <property type="entry name" value="Winged helix' DNA-binding domain"/>
    <property type="match status" value="1"/>
</dbReference>
<evidence type="ECO:0000313" key="12">
    <source>
        <dbReference type="Proteomes" id="UP000515129"/>
    </source>
</evidence>
<evidence type="ECO:0000256" key="4">
    <source>
        <dbReference type="ARBA" id="ARBA00023015"/>
    </source>
</evidence>
<dbReference type="PROSITE" id="PS00345">
    <property type="entry name" value="ETS_DOMAIN_1"/>
    <property type="match status" value="1"/>
</dbReference>
<name>A0A6P6QT48_CARAU</name>
<evidence type="ECO:0000256" key="2">
    <source>
        <dbReference type="ARBA" id="ARBA00005562"/>
    </source>
</evidence>
<evidence type="ECO:0000313" key="14">
    <source>
        <dbReference type="RefSeq" id="XP_026136568.1"/>
    </source>
</evidence>
<dbReference type="GO" id="GO:0000981">
    <property type="term" value="F:DNA-binding transcription factor activity, RNA polymerase II-specific"/>
    <property type="evidence" value="ECO:0007669"/>
    <property type="project" value="TreeGrafter"/>
</dbReference>
<feature type="region of interest" description="Disordered" evidence="10">
    <location>
        <begin position="417"/>
        <end position="437"/>
    </location>
</feature>
<dbReference type="InterPro" id="IPR036388">
    <property type="entry name" value="WH-like_DNA-bd_sf"/>
</dbReference>
<accession>A0A6P6QT48</accession>
<dbReference type="PRINTS" id="PR00454">
    <property type="entry name" value="ETSDOMAIN"/>
</dbReference>
<proteinExistence type="inferred from homology"/>